<dbReference type="AlphaFoldDB" id="A0A2V0QS12"/>
<proteinExistence type="predicted"/>
<protein>
    <submittedName>
        <fullName evidence="1">Mannose-1-phosphate guanylyltransferase</fullName>
    </submittedName>
</protein>
<evidence type="ECO:0000313" key="1">
    <source>
        <dbReference type="EMBL" id="GBH12032.1"/>
    </source>
</evidence>
<comment type="caution">
    <text evidence="1">The sequence shown here is derived from an EMBL/GenBank/DDBJ whole genome shotgun (WGS) entry which is preliminary data.</text>
</comment>
<dbReference type="GO" id="GO:0016779">
    <property type="term" value="F:nucleotidyltransferase activity"/>
    <property type="evidence" value="ECO:0007669"/>
    <property type="project" value="UniProtKB-KW"/>
</dbReference>
<keyword evidence="1" id="KW-0548">Nucleotidyltransferase</keyword>
<sequence length="85" mass="9571">MVALAFQCFQLFLVAKRIRLDMEHAYELVLLMHVPDLDAVGYGFVREVGVVAFSNSDSHSSKLLTLMALMIRPLDTAAMCRRTLL</sequence>
<name>A0A2V0QS12_PSESF</name>
<accession>A0A2V0QS12</accession>
<dbReference type="Proteomes" id="UP000247480">
    <property type="component" value="Unassembled WGS sequence"/>
</dbReference>
<organism evidence="1 2">
    <name type="scientific">Pseudomonas syringae pv. actinidiae</name>
    <dbReference type="NCBI Taxonomy" id="103796"/>
    <lineage>
        <taxon>Bacteria</taxon>
        <taxon>Pseudomonadati</taxon>
        <taxon>Pseudomonadota</taxon>
        <taxon>Gammaproteobacteria</taxon>
        <taxon>Pseudomonadales</taxon>
        <taxon>Pseudomonadaceae</taxon>
        <taxon>Pseudomonas</taxon>
        <taxon>Pseudomonas syringae</taxon>
    </lineage>
</organism>
<dbReference type="EMBL" id="BGJZ01000287">
    <property type="protein sequence ID" value="GBH12032.1"/>
    <property type="molecule type" value="Genomic_DNA"/>
</dbReference>
<reference evidence="1 2" key="1">
    <citation type="submission" date="2018-04" db="EMBL/GenBank/DDBJ databases">
        <title>Draft genome sequence of Pseudomonas syringae pv. actinidiae biovar 1 strains isolated from kiwifruit in Kagawa prefecture.</title>
        <authorList>
            <person name="Tabuchi M."/>
            <person name="Saito M."/>
            <person name="Fujiwara S."/>
            <person name="Sasa N."/>
            <person name="Akimitsu K."/>
            <person name="Gomi K."/>
            <person name="Konishi-Sugita S."/>
            <person name="Hamano K."/>
            <person name="Kataoka I."/>
        </authorList>
    </citation>
    <scope>NUCLEOTIDE SEQUENCE [LARGE SCALE GENOMIC DNA]</scope>
    <source>
        <strain evidence="1 2">MAFF212206</strain>
    </source>
</reference>
<evidence type="ECO:0000313" key="2">
    <source>
        <dbReference type="Proteomes" id="UP000247480"/>
    </source>
</evidence>
<keyword evidence="1" id="KW-0808">Transferase</keyword>
<gene>
    <name evidence="1" type="ORF">KPSA1_05495</name>
</gene>